<reference evidence="8" key="1">
    <citation type="journal article" date="2012" name="Nature">
        <title>The tomato genome sequence provides insights into fleshy fruit evolution.</title>
        <authorList>
            <consortium name="Tomato Genome Consortium"/>
        </authorList>
    </citation>
    <scope>NUCLEOTIDE SEQUENCE [LARGE SCALE GENOMIC DNA]</scope>
    <source>
        <strain evidence="8">cv. Heinz 1706</strain>
    </source>
</reference>
<keyword evidence="2" id="KW-0547">Nucleotide-binding</keyword>
<dbReference type="Gramene" id="Solyc05g044570.2.1">
    <property type="protein sequence ID" value="Solyc05g044570.2.1"/>
    <property type="gene ID" value="Solyc05g044570.2"/>
</dbReference>
<organism evidence="8">
    <name type="scientific">Solanum lycopersicum</name>
    <name type="common">Tomato</name>
    <name type="synonym">Lycopersicon esculentum</name>
    <dbReference type="NCBI Taxonomy" id="4081"/>
    <lineage>
        <taxon>Eukaryota</taxon>
        <taxon>Viridiplantae</taxon>
        <taxon>Streptophyta</taxon>
        <taxon>Embryophyta</taxon>
        <taxon>Tracheophyta</taxon>
        <taxon>Spermatophyta</taxon>
        <taxon>Magnoliopsida</taxon>
        <taxon>eudicotyledons</taxon>
        <taxon>Gunneridae</taxon>
        <taxon>Pentapetalae</taxon>
        <taxon>asterids</taxon>
        <taxon>lamiids</taxon>
        <taxon>Solanales</taxon>
        <taxon>Solanaceae</taxon>
        <taxon>Solanoideae</taxon>
        <taxon>Solaneae</taxon>
        <taxon>Solanum</taxon>
        <taxon>Solanum subgen. Lycopersicon</taxon>
    </lineage>
</organism>
<sequence length="164" mass="18998">MVLFNHKILKTIILRRTKKGRAVDLGLPLKIVTLLKDCFDVKEEDYYRSLWDESRAQFYTYIQDGMLMNNYVNIFNLLTRMRQVNSCTHVFCKSCLINFTAIVGQLSCPSCFESITVDFTANDQKTKASIKGFRTSSILNIICVDNFSDKHKNRSFGKQLLFNI</sequence>
<dbReference type="Proteomes" id="UP000004994">
    <property type="component" value="Chromosome 5"/>
</dbReference>
<evidence type="ECO:0000256" key="3">
    <source>
        <dbReference type="ARBA" id="ARBA00022771"/>
    </source>
</evidence>
<accession>A0A3Q7HDK1</accession>
<dbReference type="InterPro" id="IPR017907">
    <property type="entry name" value="Znf_RING_CS"/>
</dbReference>
<evidence type="ECO:0000259" key="7">
    <source>
        <dbReference type="Pfam" id="PF00097"/>
    </source>
</evidence>
<dbReference type="GO" id="GO:0016787">
    <property type="term" value="F:hydrolase activity"/>
    <property type="evidence" value="ECO:0007669"/>
    <property type="project" value="UniProtKB-KW"/>
</dbReference>
<keyword evidence="4" id="KW-0378">Hydrolase</keyword>
<feature type="domain" description="Zinc finger C3HC4 RING-type" evidence="7">
    <location>
        <begin position="85"/>
        <end position="111"/>
    </location>
</feature>
<name>A0A3Q7HDK1_SOLLC</name>
<evidence type="ECO:0000313" key="9">
    <source>
        <dbReference type="Proteomes" id="UP000004994"/>
    </source>
</evidence>
<dbReference type="EnsemblPlants" id="Solyc05g044570.2.1">
    <property type="protein sequence ID" value="Solyc05g044570.2.1"/>
    <property type="gene ID" value="Solyc05g044570.2"/>
</dbReference>
<dbReference type="PANTHER" id="PTHR45626:SF30">
    <property type="entry name" value="HELICASE ATP-BINDING DOMAIN-CONTAINING PROTEIN"/>
    <property type="match status" value="1"/>
</dbReference>
<dbReference type="PANTHER" id="PTHR45626">
    <property type="entry name" value="TRANSCRIPTION TERMINATION FACTOR 2-RELATED"/>
    <property type="match status" value="1"/>
</dbReference>
<dbReference type="PROSITE" id="PS00518">
    <property type="entry name" value="ZF_RING_1"/>
    <property type="match status" value="1"/>
</dbReference>
<dbReference type="AlphaFoldDB" id="A0A3Q7HDK1"/>
<dbReference type="InterPro" id="IPR013083">
    <property type="entry name" value="Znf_RING/FYVE/PHD"/>
</dbReference>
<evidence type="ECO:0000256" key="2">
    <source>
        <dbReference type="ARBA" id="ARBA00022741"/>
    </source>
</evidence>
<reference evidence="8" key="2">
    <citation type="submission" date="2019-01" db="UniProtKB">
        <authorList>
            <consortium name="EnsemblPlants"/>
        </authorList>
    </citation>
    <scope>IDENTIFICATION</scope>
    <source>
        <strain evidence="8">cv. Heinz 1706</strain>
    </source>
</reference>
<keyword evidence="3" id="KW-0863">Zinc-finger</keyword>
<evidence type="ECO:0000313" key="8">
    <source>
        <dbReference type="EnsemblPlants" id="Solyc05g044570.2.1"/>
    </source>
</evidence>
<protein>
    <recommendedName>
        <fullName evidence="7">Zinc finger C3HC4 RING-type domain-containing protein</fullName>
    </recommendedName>
</protein>
<dbReference type="SUPFAM" id="SSF57850">
    <property type="entry name" value="RING/U-box"/>
    <property type="match status" value="1"/>
</dbReference>
<proteinExistence type="predicted"/>
<evidence type="ECO:0000256" key="6">
    <source>
        <dbReference type="ARBA" id="ARBA00022840"/>
    </source>
</evidence>
<evidence type="ECO:0000256" key="4">
    <source>
        <dbReference type="ARBA" id="ARBA00022801"/>
    </source>
</evidence>
<dbReference type="Pfam" id="PF00097">
    <property type="entry name" value="zf-C3HC4"/>
    <property type="match status" value="1"/>
</dbReference>
<evidence type="ECO:0000256" key="5">
    <source>
        <dbReference type="ARBA" id="ARBA00022833"/>
    </source>
</evidence>
<evidence type="ECO:0000256" key="1">
    <source>
        <dbReference type="ARBA" id="ARBA00022723"/>
    </source>
</evidence>
<keyword evidence="9" id="KW-1185">Reference proteome</keyword>
<dbReference type="InParanoid" id="A0A3Q7HDK1"/>
<keyword evidence="1" id="KW-0479">Metal-binding</keyword>
<dbReference type="PaxDb" id="4081-Solyc05g044570.1.1"/>
<dbReference type="InterPro" id="IPR018957">
    <property type="entry name" value="Znf_C3HC4_RING-type"/>
</dbReference>
<dbReference type="InterPro" id="IPR050628">
    <property type="entry name" value="SNF2_RAD54_helicase_TF"/>
</dbReference>
<dbReference type="GO" id="GO:0005524">
    <property type="term" value="F:ATP binding"/>
    <property type="evidence" value="ECO:0007669"/>
    <property type="project" value="UniProtKB-KW"/>
</dbReference>
<dbReference type="STRING" id="4081.A0A3Q7HDK1"/>
<keyword evidence="5" id="KW-0862">Zinc</keyword>
<dbReference type="GO" id="GO:0008270">
    <property type="term" value="F:zinc ion binding"/>
    <property type="evidence" value="ECO:0007669"/>
    <property type="project" value="UniProtKB-KW"/>
</dbReference>
<dbReference type="Gene3D" id="3.30.40.10">
    <property type="entry name" value="Zinc/RING finger domain, C3HC4 (zinc finger)"/>
    <property type="match status" value="1"/>
</dbReference>
<keyword evidence="6" id="KW-0067">ATP-binding</keyword>